<dbReference type="SUPFAM" id="SSF52540">
    <property type="entry name" value="P-loop containing nucleoside triphosphate hydrolases"/>
    <property type="match status" value="1"/>
</dbReference>
<comment type="caution">
    <text evidence="7">The sequence shown here is derived from an EMBL/GenBank/DDBJ whole genome shotgun (WGS) entry which is preliminary data.</text>
</comment>
<dbReference type="GO" id="GO:0005524">
    <property type="term" value="F:ATP binding"/>
    <property type="evidence" value="ECO:0007669"/>
    <property type="project" value="UniProtKB-UniRule"/>
</dbReference>
<organism evidence="7 8">
    <name type="scientific">Methylocella tundrae</name>
    <dbReference type="NCBI Taxonomy" id="227605"/>
    <lineage>
        <taxon>Bacteria</taxon>
        <taxon>Pseudomonadati</taxon>
        <taxon>Pseudomonadota</taxon>
        <taxon>Alphaproteobacteria</taxon>
        <taxon>Hyphomicrobiales</taxon>
        <taxon>Beijerinckiaceae</taxon>
        <taxon>Methylocella</taxon>
    </lineage>
</organism>
<evidence type="ECO:0000256" key="4">
    <source>
        <dbReference type="ARBA" id="ARBA00022993"/>
    </source>
</evidence>
<keyword evidence="2 5" id="KW-0547">Nucleotide-binding</keyword>
<proteinExistence type="inferred from homology"/>
<dbReference type="NCBIfam" id="TIGR00152">
    <property type="entry name" value="dephospho-CoA kinase"/>
    <property type="match status" value="1"/>
</dbReference>
<keyword evidence="4 5" id="KW-0173">Coenzyme A biosynthesis</keyword>
<dbReference type="Gene3D" id="3.40.50.300">
    <property type="entry name" value="P-loop containing nucleotide triphosphate hydrolases"/>
    <property type="match status" value="1"/>
</dbReference>
<dbReference type="InterPro" id="IPR027417">
    <property type="entry name" value="P-loop_NTPase"/>
</dbReference>
<gene>
    <name evidence="5 7" type="primary">coaE</name>
    <name evidence="7" type="ORF">MPC4_90058</name>
</gene>
<dbReference type="HAMAP" id="MF_00376">
    <property type="entry name" value="Dephospho_CoA_kinase"/>
    <property type="match status" value="1"/>
</dbReference>
<dbReference type="EC" id="2.7.1.24" evidence="5 6"/>
<comment type="function">
    <text evidence="5">Catalyzes the phosphorylation of the 3'-hydroxyl group of dephosphocoenzyme A to form coenzyme A.</text>
</comment>
<comment type="catalytic activity">
    <reaction evidence="5">
        <text>3'-dephospho-CoA + ATP = ADP + CoA + H(+)</text>
        <dbReference type="Rhea" id="RHEA:18245"/>
        <dbReference type="ChEBI" id="CHEBI:15378"/>
        <dbReference type="ChEBI" id="CHEBI:30616"/>
        <dbReference type="ChEBI" id="CHEBI:57287"/>
        <dbReference type="ChEBI" id="CHEBI:57328"/>
        <dbReference type="ChEBI" id="CHEBI:456216"/>
        <dbReference type="EC" id="2.7.1.24"/>
    </reaction>
</comment>
<evidence type="ECO:0000256" key="1">
    <source>
        <dbReference type="ARBA" id="ARBA00009018"/>
    </source>
</evidence>
<dbReference type="EMBL" id="CABFMQ020000153">
    <property type="protein sequence ID" value="VTZ52583.1"/>
    <property type="molecule type" value="Genomic_DNA"/>
</dbReference>
<evidence type="ECO:0000256" key="6">
    <source>
        <dbReference type="NCBIfam" id="TIGR00152"/>
    </source>
</evidence>
<evidence type="ECO:0000256" key="3">
    <source>
        <dbReference type="ARBA" id="ARBA00022840"/>
    </source>
</evidence>
<evidence type="ECO:0000256" key="2">
    <source>
        <dbReference type="ARBA" id="ARBA00022741"/>
    </source>
</evidence>
<dbReference type="Proteomes" id="UP000485880">
    <property type="component" value="Unassembled WGS sequence"/>
</dbReference>
<comment type="subcellular location">
    <subcellularLocation>
        <location evidence="5">Cytoplasm</location>
    </subcellularLocation>
</comment>
<dbReference type="CDD" id="cd02022">
    <property type="entry name" value="DPCK"/>
    <property type="match status" value="1"/>
</dbReference>
<evidence type="ECO:0000313" key="7">
    <source>
        <dbReference type="EMBL" id="VTZ52583.1"/>
    </source>
</evidence>
<keyword evidence="8" id="KW-1185">Reference proteome</keyword>
<dbReference type="PANTHER" id="PTHR10695">
    <property type="entry name" value="DEPHOSPHO-COA KINASE-RELATED"/>
    <property type="match status" value="1"/>
</dbReference>
<protein>
    <recommendedName>
        <fullName evidence="5 6">Dephospho-CoA kinase</fullName>
        <ecNumber evidence="5 6">2.7.1.24</ecNumber>
    </recommendedName>
    <alternativeName>
        <fullName evidence="5">Dephosphocoenzyme A kinase</fullName>
    </alternativeName>
</protein>
<evidence type="ECO:0000313" key="8">
    <source>
        <dbReference type="Proteomes" id="UP000485880"/>
    </source>
</evidence>
<dbReference type="AlphaFoldDB" id="A0A8B6MC40"/>
<feature type="binding site" evidence="5">
    <location>
        <begin position="11"/>
        <end position="16"/>
    </location>
    <ligand>
        <name>ATP</name>
        <dbReference type="ChEBI" id="CHEBI:30616"/>
    </ligand>
</feature>
<keyword evidence="5 7" id="KW-0808">Transferase</keyword>
<dbReference type="GO" id="GO:0015937">
    <property type="term" value="P:coenzyme A biosynthetic process"/>
    <property type="evidence" value="ECO:0007669"/>
    <property type="project" value="UniProtKB-UniRule"/>
</dbReference>
<reference evidence="7 8" key="1">
    <citation type="submission" date="2019-05" db="EMBL/GenBank/DDBJ databases">
        <authorList>
            <person name="Farhan Ul Haque M."/>
        </authorList>
    </citation>
    <scope>NUCLEOTIDE SEQUENCE [LARGE SCALE GENOMIC DNA]</scope>
    <source>
        <strain evidence="7">2</strain>
    </source>
</reference>
<keyword evidence="5 7" id="KW-0418">Kinase</keyword>
<dbReference type="GO" id="GO:0004140">
    <property type="term" value="F:dephospho-CoA kinase activity"/>
    <property type="evidence" value="ECO:0007669"/>
    <property type="project" value="UniProtKB-UniRule"/>
</dbReference>
<dbReference type="Pfam" id="PF01121">
    <property type="entry name" value="CoaE"/>
    <property type="match status" value="1"/>
</dbReference>
<accession>A0A8B6MC40</accession>
<dbReference type="UniPathway" id="UPA00241">
    <property type="reaction ID" value="UER00356"/>
</dbReference>
<comment type="pathway">
    <text evidence="5">Cofactor biosynthesis; coenzyme A biosynthesis; CoA from (R)-pantothenate: step 5/5.</text>
</comment>
<dbReference type="PANTHER" id="PTHR10695:SF46">
    <property type="entry name" value="BIFUNCTIONAL COENZYME A SYNTHASE-RELATED"/>
    <property type="match status" value="1"/>
</dbReference>
<keyword evidence="3 5" id="KW-0067">ATP-binding</keyword>
<dbReference type="GO" id="GO:0005737">
    <property type="term" value="C:cytoplasm"/>
    <property type="evidence" value="ECO:0007669"/>
    <property type="project" value="UniProtKB-SubCell"/>
</dbReference>
<dbReference type="PROSITE" id="PS51219">
    <property type="entry name" value="DPCK"/>
    <property type="match status" value="1"/>
</dbReference>
<evidence type="ECO:0000256" key="5">
    <source>
        <dbReference type="HAMAP-Rule" id="MF_00376"/>
    </source>
</evidence>
<name>A0A8B6MC40_METTU</name>
<comment type="similarity">
    <text evidence="1 5">Belongs to the CoaE family.</text>
</comment>
<keyword evidence="5" id="KW-0963">Cytoplasm</keyword>
<dbReference type="InterPro" id="IPR001977">
    <property type="entry name" value="Depp_CoAkinase"/>
</dbReference>
<sequence length="200" mass="21548">MFVLGLTGSIGMGKTTTAAIFRKEGIPVHDSDAAVHRLYEGKAAPIIEHAFPGVTRDGVVDRALLGTRVRDDPAAMARLEQLIHPLVREDRAGFVREAARAGEKLIVLDVPLLFETGADREVDATVVVSAPEAVQKQRVCQRPGMTAEWLAVIMSKQMPDAEKRRRAQFVIDTSKGMAAAENQVRGILRALGAAAGADRS</sequence>
<dbReference type="RefSeq" id="WP_174514149.1">
    <property type="nucleotide sequence ID" value="NZ_CABFMQ020000153.1"/>
</dbReference>